<dbReference type="PANTHER" id="PTHR32071:SF57">
    <property type="entry name" value="C4-DICARBOXYLATE TRANSPORT TRANSCRIPTIONAL REGULATORY PROTEIN DCTD"/>
    <property type="match status" value="1"/>
</dbReference>
<evidence type="ECO:0000256" key="2">
    <source>
        <dbReference type="ARBA" id="ARBA00022840"/>
    </source>
</evidence>
<keyword evidence="2" id="KW-0067">ATP-binding</keyword>
<dbReference type="CDD" id="cd00009">
    <property type="entry name" value="AAA"/>
    <property type="match status" value="1"/>
</dbReference>
<dbReference type="PROSITE" id="PS00676">
    <property type="entry name" value="SIGMA54_INTERACT_2"/>
    <property type="match status" value="1"/>
</dbReference>
<keyword evidence="5" id="KW-0804">Transcription</keyword>
<dbReference type="InterPro" id="IPR058031">
    <property type="entry name" value="AAA_lid_NorR"/>
</dbReference>
<keyword evidence="3" id="KW-0805">Transcription regulation</keyword>
<evidence type="ECO:0000256" key="4">
    <source>
        <dbReference type="ARBA" id="ARBA00023125"/>
    </source>
</evidence>
<dbReference type="Gene3D" id="1.10.8.60">
    <property type="match status" value="1"/>
</dbReference>
<sequence length="323" mass="35688">MITLKEHILKTAACDSIALVQGESGTGKELIAQAIHKCSARARGPFIAINCGAIPDALLESELFGYEGGAFSGANAQGRKGLLEMAHGGTVFFDEISELPYPLQVKLLRVLQERSFRRIGGQCLIQFDSRVIAASNQNLSDLVQTGKFRKDLYYRLNVVPITAPPLRERREDIGLLVDYFIKAFSTEASGKITGATRQLMRRFEGYAWPGNVRELRNFIEYGVNFCPPGLLTLEHLAHRFENLLPVAGGTEPDSGREMDERKADVVRLYHARKSVELDQVMRALAIHGSTVKGKKSAARQLGISLSTLYRILRAQTEPKPGSC</sequence>
<dbReference type="PROSITE" id="PS00688">
    <property type="entry name" value="SIGMA54_INTERACT_3"/>
    <property type="match status" value="1"/>
</dbReference>
<keyword evidence="4" id="KW-0238">DNA-binding</keyword>
<dbReference type="SMART" id="SM00382">
    <property type="entry name" value="AAA"/>
    <property type="match status" value="1"/>
</dbReference>
<evidence type="ECO:0000256" key="5">
    <source>
        <dbReference type="ARBA" id="ARBA00023163"/>
    </source>
</evidence>
<organism evidence="7 8">
    <name type="scientific">Desulfosarcina alkanivorans</name>
    <dbReference type="NCBI Taxonomy" id="571177"/>
    <lineage>
        <taxon>Bacteria</taxon>
        <taxon>Pseudomonadati</taxon>
        <taxon>Thermodesulfobacteriota</taxon>
        <taxon>Desulfobacteria</taxon>
        <taxon>Desulfobacterales</taxon>
        <taxon>Desulfosarcinaceae</taxon>
        <taxon>Desulfosarcina</taxon>
    </lineage>
</organism>
<dbReference type="InterPro" id="IPR002078">
    <property type="entry name" value="Sigma_54_int"/>
</dbReference>
<proteinExistence type="predicted"/>
<dbReference type="Gene3D" id="1.10.10.60">
    <property type="entry name" value="Homeodomain-like"/>
    <property type="match status" value="1"/>
</dbReference>
<dbReference type="PANTHER" id="PTHR32071">
    <property type="entry name" value="TRANSCRIPTIONAL REGULATORY PROTEIN"/>
    <property type="match status" value="1"/>
</dbReference>
<dbReference type="SUPFAM" id="SSF52540">
    <property type="entry name" value="P-loop containing nucleoside triphosphate hydrolases"/>
    <property type="match status" value="1"/>
</dbReference>
<gene>
    <name evidence="7" type="ORF">DSCA_02110</name>
</gene>
<dbReference type="Pfam" id="PF25601">
    <property type="entry name" value="AAA_lid_14"/>
    <property type="match status" value="1"/>
</dbReference>
<evidence type="ECO:0000256" key="3">
    <source>
        <dbReference type="ARBA" id="ARBA00023015"/>
    </source>
</evidence>
<dbReference type="Proteomes" id="UP000427906">
    <property type="component" value="Chromosome"/>
</dbReference>
<feature type="domain" description="Sigma-54 factor interaction" evidence="6">
    <location>
        <begin position="1"/>
        <end position="224"/>
    </location>
</feature>
<name>A0A5K7YHS2_9BACT</name>
<dbReference type="PROSITE" id="PS50045">
    <property type="entry name" value="SIGMA54_INTERACT_4"/>
    <property type="match status" value="1"/>
</dbReference>
<keyword evidence="1" id="KW-0547">Nucleotide-binding</keyword>
<dbReference type="GO" id="GO:0005524">
    <property type="term" value="F:ATP binding"/>
    <property type="evidence" value="ECO:0007669"/>
    <property type="project" value="UniProtKB-KW"/>
</dbReference>
<evidence type="ECO:0000256" key="1">
    <source>
        <dbReference type="ARBA" id="ARBA00022741"/>
    </source>
</evidence>
<dbReference type="InterPro" id="IPR025943">
    <property type="entry name" value="Sigma_54_int_dom_ATP-bd_2"/>
</dbReference>
<evidence type="ECO:0000313" key="7">
    <source>
        <dbReference type="EMBL" id="BBO66281.1"/>
    </source>
</evidence>
<reference evidence="7 8" key="1">
    <citation type="submission" date="2019-11" db="EMBL/GenBank/DDBJ databases">
        <title>Comparative genomics of hydrocarbon-degrading Desulfosarcina strains.</title>
        <authorList>
            <person name="Watanabe M."/>
            <person name="Kojima H."/>
            <person name="Fukui M."/>
        </authorList>
    </citation>
    <scope>NUCLEOTIDE SEQUENCE [LARGE SCALE GENOMIC DNA]</scope>
    <source>
        <strain evidence="7 8">PL12</strain>
    </source>
</reference>
<dbReference type="InterPro" id="IPR027417">
    <property type="entry name" value="P-loop_NTPase"/>
</dbReference>
<dbReference type="EMBL" id="AP021874">
    <property type="protein sequence ID" value="BBO66281.1"/>
    <property type="molecule type" value="Genomic_DNA"/>
</dbReference>
<dbReference type="KEGG" id="dalk:DSCA_02110"/>
<dbReference type="InterPro" id="IPR025944">
    <property type="entry name" value="Sigma_54_int_dom_CS"/>
</dbReference>
<keyword evidence="8" id="KW-1185">Reference proteome</keyword>
<accession>A0A5K7YHS2</accession>
<dbReference type="GO" id="GO:0006355">
    <property type="term" value="P:regulation of DNA-templated transcription"/>
    <property type="evidence" value="ECO:0007669"/>
    <property type="project" value="InterPro"/>
</dbReference>
<dbReference type="AlphaFoldDB" id="A0A5K7YHS2"/>
<dbReference type="FunFam" id="3.40.50.300:FF:000006">
    <property type="entry name" value="DNA-binding transcriptional regulator NtrC"/>
    <property type="match status" value="1"/>
</dbReference>
<protein>
    <recommendedName>
        <fullName evidence="6">Sigma-54 factor interaction domain-containing protein</fullName>
    </recommendedName>
</protein>
<dbReference type="Gene3D" id="3.40.50.300">
    <property type="entry name" value="P-loop containing nucleotide triphosphate hydrolases"/>
    <property type="match status" value="1"/>
</dbReference>
<dbReference type="InterPro" id="IPR003593">
    <property type="entry name" value="AAA+_ATPase"/>
</dbReference>
<evidence type="ECO:0000259" key="6">
    <source>
        <dbReference type="PROSITE" id="PS50045"/>
    </source>
</evidence>
<dbReference type="Pfam" id="PF00158">
    <property type="entry name" value="Sigma54_activat"/>
    <property type="match status" value="1"/>
</dbReference>
<dbReference type="GO" id="GO:0003677">
    <property type="term" value="F:DNA binding"/>
    <property type="evidence" value="ECO:0007669"/>
    <property type="project" value="UniProtKB-KW"/>
</dbReference>
<evidence type="ECO:0000313" key="8">
    <source>
        <dbReference type="Proteomes" id="UP000427906"/>
    </source>
</evidence>